<dbReference type="GO" id="GO:0003677">
    <property type="term" value="F:DNA binding"/>
    <property type="evidence" value="ECO:0007669"/>
    <property type="project" value="UniProtKB-KW"/>
</dbReference>
<dbReference type="InterPro" id="IPR002513">
    <property type="entry name" value="Tn3_Tnp_DDE_dom"/>
</dbReference>
<dbReference type="NCBIfam" id="NF033527">
    <property type="entry name" value="transpos_Tn3"/>
    <property type="match status" value="1"/>
</dbReference>
<dbReference type="InterPro" id="IPR025296">
    <property type="entry name" value="DUF4158"/>
</dbReference>
<dbReference type="EMBL" id="JACHIP010000059">
    <property type="protein sequence ID" value="MBB5061615.1"/>
    <property type="molecule type" value="Genomic_DNA"/>
</dbReference>
<reference evidence="7 8" key="1">
    <citation type="submission" date="2020-08" db="EMBL/GenBank/DDBJ databases">
        <title>Genomic Encyclopedia of Type Strains, Phase IV (KMG-V): Genome sequencing to study the core and pangenomes of soil and plant-associated prokaryotes.</title>
        <authorList>
            <person name="Whitman W."/>
        </authorList>
    </citation>
    <scope>NUCLEOTIDE SEQUENCE [LARGE SCALE GENOMIC DNA]</scope>
    <source>
        <strain evidence="7 8">M8UP14</strain>
    </source>
</reference>
<dbReference type="RefSeq" id="WP_432432309.1">
    <property type="nucleotide sequence ID" value="NZ_JACHIP010000059.1"/>
</dbReference>
<dbReference type="AlphaFoldDB" id="A0A7W7ZKI8"/>
<dbReference type="Pfam" id="PF01526">
    <property type="entry name" value="DDE_Tnp_Tn3"/>
    <property type="match status" value="1"/>
</dbReference>
<dbReference type="GO" id="GO:0006313">
    <property type="term" value="P:DNA transposition"/>
    <property type="evidence" value="ECO:0007669"/>
    <property type="project" value="InterPro"/>
</dbReference>
<protein>
    <submittedName>
        <fullName evidence="7">TnpA family transposase</fullName>
    </submittedName>
</protein>
<name>A0A7W7ZKI8_9BACT</name>
<keyword evidence="4" id="KW-0233">DNA recombination</keyword>
<sequence>MKRDWTQDELIEHWTLAPGELVLLMNKSGPGRLGFSALLKFFQAEARFPATKTDVPTAAVDYLALQTKTAQTAWAEYDWQGRTIKYHRAEIRALWGFREAAAEDGEALMVWLCGEVLSQERHPELIQEAALQRLRELRIEPPTADRMERLIRSALRNFEDDFSRRLSAQLSPETKERLDALLELTSPELVRVPLHELRADPGPASIETLEEELAKLSLLRDLHLPPGLFDGLAPRIVESYRRRVAVEEVFELKRHPKPLRLTLLSAFCHLRTRELIDTLSDLLIDMVHRVAHRAEVRVERELIADFKRVSGKNSLLFQIAEASLDHPDSAVKDVVYPIASEATLRELVKEFKATGPAYRQQLHTVMRSAYRSHYRAMLIRLLGTLEFRSGNELHRPVLDALAIVKKYAGSRLQIYPQDEFVPTAGIVRGPWQETVIERVSDGTERVNRLAYEVCVLLALRERLRSKEVWVEGADRYRNPDQDLPGDFESERPAYYAALRLPSSADSFLAGVQREMHEALAAFHDGLATNESVRLLNKEGGWISLSPLPVQQEPANLAALKARMLERWPMTSLLDVFKEADLRIGFTDAFRSATAWENLDREVVQERLLLTLYGLGSNAGIKRMSAGQARTNYKDLLYVRRRYVTKDQLRAAIREVVNATLTERSPAIWGEGTTACASDSKKFGAWDQNLMTEWHARYGGRGVMIYWHVDRKSTCIYSQLKRCSSSEVAAMVEGVLRHCTDMTVERQYTDSHGQSEVAFAFCKLLGFELLPRLKAIHSQRLYRPDNTVAYPNLAPVMSRTIDWDLIAQQYDQLVKYATALRLGTADTEDILRRFNRTNVQHPVYRALSELGKAVKTIFLCRYLHSMELRREINEGLNVIESWNSANDFIFFGKGGEMASNRADDQELSMLSLHLVQLSLVYVNTLMIQQVLAEPAWQNRLNADDRRGLTPLVYGHVNPYGSFRLDLNSRLPIDPPRFGPKSVGTQMLLRYDQQTA</sequence>
<feature type="domain" description="DUF4158" evidence="6">
    <location>
        <begin position="2"/>
        <end position="154"/>
    </location>
</feature>
<dbReference type="Proteomes" id="UP000540989">
    <property type="component" value="Unassembled WGS sequence"/>
</dbReference>
<evidence type="ECO:0000313" key="8">
    <source>
        <dbReference type="Proteomes" id="UP000540989"/>
    </source>
</evidence>
<evidence type="ECO:0000256" key="2">
    <source>
        <dbReference type="ARBA" id="ARBA00022578"/>
    </source>
</evidence>
<comment type="similarity">
    <text evidence="1">Belongs to the transposase 7 family.</text>
</comment>
<evidence type="ECO:0000313" key="7">
    <source>
        <dbReference type="EMBL" id="MBB5061615.1"/>
    </source>
</evidence>
<gene>
    <name evidence="7" type="ORF">HDF16_006351</name>
</gene>
<evidence type="ECO:0000259" key="5">
    <source>
        <dbReference type="Pfam" id="PF01526"/>
    </source>
</evidence>
<evidence type="ECO:0000256" key="4">
    <source>
        <dbReference type="ARBA" id="ARBA00023172"/>
    </source>
</evidence>
<accession>A0A7W7ZKI8</accession>
<comment type="caution">
    <text evidence="7">The sequence shown here is derived from an EMBL/GenBank/DDBJ whole genome shotgun (WGS) entry which is preliminary data.</text>
</comment>
<keyword evidence="8" id="KW-1185">Reference proteome</keyword>
<feature type="domain" description="Tn3 transposase DDE" evidence="5">
    <location>
        <begin position="574"/>
        <end position="961"/>
    </location>
</feature>
<dbReference type="Pfam" id="PF13700">
    <property type="entry name" value="DUF4158"/>
    <property type="match status" value="1"/>
</dbReference>
<keyword evidence="2" id="KW-0815">Transposition</keyword>
<organism evidence="7 8">
    <name type="scientific">Granulicella aggregans</name>
    <dbReference type="NCBI Taxonomy" id="474949"/>
    <lineage>
        <taxon>Bacteria</taxon>
        <taxon>Pseudomonadati</taxon>
        <taxon>Acidobacteriota</taxon>
        <taxon>Terriglobia</taxon>
        <taxon>Terriglobales</taxon>
        <taxon>Acidobacteriaceae</taxon>
        <taxon>Granulicella</taxon>
    </lineage>
</organism>
<dbReference type="InterPro" id="IPR047653">
    <property type="entry name" value="Tn3-like_transpos"/>
</dbReference>
<proteinExistence type="inferred from homology"/>
<dbReference type="GO" id="GO:0004803">
    <property type="term" value="F:transposase activity"/>
    <property type="evidence" value="ECO:0007669"/>
    <property type="project" value="InterPro"/>
</dbReference>
<keyword evidence="3" id="KW-0238">DNA-binding</keyword>
<evidence type="ECO:0000259" key="6">
    <source>
        <dbReference type="Pfam" id="PF13700"/>
    </source>
</evidence>
<evidence type="ECO:0000256" key="3">
    <source>
        <dbReference type="ARBA" id="ARBA00023125"/>
    </source>
</evidence>
<evidence type="ECO:0000256" key="1">
    <source>
        <dbReference type="ARBA" id="ARBA00009402"/>
    </source>
</evidence>